<reference evidence="1" key="1">
    <citation type="journal article" date="2015" name="Nature">
        <title>Complex archaea that bridge the gap between prokaryotes and eukaryotes.</title>
        <authorList>
            <person name="Spang A."/>
            <person name="Saw J.H."/>
            <person name="Jorgensen S.L."/>
            <person name="Zaremba-Niedzwiedzka K."/>
            <person name="Martijn J."/>
            <person name="Lind A.E."/>
            <person name="van Eijk R."/>
            <person name="Schleper C."/>
            <person name="Guy L."/>
            <person name="Ettema T.J."/>
        </authorList>
    </citation>
    <scope>NUCLEOTIDE SEQUENCE</scope>
</reference>
<gene>
    <name evidence="1" type="ORF">LCGC14_0403880</name>
</gene>
<protein>
    <submittedName>
        <fullName evidence="1">Uncharacterized protein</fullName>
    </submittedName>
</protein>
<proteinExistence type="predicted"/>
<comment type="caution">
    <text evidence="1">The sequence shown here is derived from an EMBL/GenBank/DDBJ whole genome shotgun (WGS) entry which is preliminary data.</text>
</comment>
<dbReference type="EMBL" id="LAZR01000350">
    <property type="protein sequence ID" value="KKN73079.1"/>
    <property type="molecule type" value="Genomic_DNA"/>
</dbReference>
<name>A0A0F9T1H0_9ZZZZ</name>
<organism evidence="1">
    <name type="scientific">marine sediment metagenome</name>
    <dbReference type="NCBI Taxonomy" id="412755"/>
    <lineage>
        <taxon>unclassified sequences</taxon>
        <taxon>metagenomes</taxon>
        <taxon>ecological metagenomes</taxon>
    </lineage>
</organism>
<sequence length="118" mass="12917">MPKQKMNRGAKVSTVDITDNICKDCSEKHEAMKTTWTNGDIVISPPRCKPCQTAYLTNLRVNHTIKDIQLLGNLKGRLTAEQREAVSTAIGNELQVLLDRFAGTAVSAVSFNLKSVSA</sequence>
<dbReference type="AlphaFoldDB" id="A0A0F9T1H0"/>
<accession>A0A0F9T1H0</accession>
<evidence type="ECO:0000313" key="1">
    <source>
        <dbReference type="EMBL" id="KKN73079.1"/>
    </source>
</evidence>